<dbReference type="Proteomes" id="UP000886814">
    <property type="component" value="Unassembled WGS sequence"/>
</dbReference>
<proteinExistence type="predicted"/>
<accession>A0A9D1PB62</accession>
<evidence type="ECO:0008006" key="4">
    <source>
        <dbReference type="Google" id="ProtNLM"/>
    </source>
</evidence>
<protein>
    <recommendedName>
        <fullName evidence="4">Molecular chaperone DnaJ</fullName>
    </recommendedName>
</protein>
<dbReference type="AlphaFoldDB" id="A0A9D1PB62"/>
<keyword evidence="1" id="KW-0472">Membrane</keyword>
<dbReference type="EMBL" id="DXIQ01000019">
    <property type="protein sequence ID" value="HIV38014.1"/>
    <property type="molecule type" value="Genomic_DNA"/>
</dbReference>
<reference evidence="2" key="1">
    <citation type="journal article" date="2021" name="PeerJ">
        <title>Extensive microbial diversity within the chicken gut microbiome revealed by metagenomics and culture.</title>
        <authorList>
            <person name="Gilroy R."/>
            <person name="Ravi A."/>
            <person name="Getino M."/>
            <person name="Pursley I."/>
            <person name="Horton D.L."/>
            <person name="Alikhan N.F."/>
            <person name="Baker D."/>
            <person name="Gharbi K."/>
            <person name="Hall N."/>
            <person name="Watson M."/>
            <person name="Adriaenssens E.M."/>
            <person name="Foster-Nyarko E."/>
            <person name="Jarju S."/>
            <person name="Secka A."/>
            <person name="Antonio M."/>
            <person name="Oren A."/>
            <person name="Chaudhuri R.R."/>
            <person name="La Ragione R."/>
            <person name="Hildebrand F."/>
            <person name="Pallen M.J."/>
        </authorList>
    </citation>
    <scope>NUCLEOTIDE SEQUENCE</scope>
    <source>
        <strain evidence="2">CHK195-9823</strain>
    </source>
</reference>
<evidence type="ECO:0000256" key="1">
    <source>
        <dbReference type="SAM" id="Phobius"/>
    </source>
</evidence>
<evidence type="ECO:0000313" key="2">
    <source>
        <dbReference type="EMBL" id="HIV38014.1"/>
    </source>
</evidence>
<gene>
    <name evidence="2" type="ORF">H9747_03310</name>
</gene>
<feature type="transmembrane region" description="Helical" evidence="1">
    <location>
        <begin position="12"/>
        <end position="39"/>
    </location>
</feature>
<comment type="caution">
    <text evidence="2">The sequence shown here is derived from an EMBL/GenBank/DDBJ whole genome shotgun (WGS) entry which is preliminary data.</text>
</comment>
<reference evidence="2" key="2">
    <citation type="submission" date="2021-04" db="EMBL/GenBank/DDBJ databases">
        <authorList>
            <person name="Gilroy R."/>
        </authorList>
    </citation>
    <scope>NUCLEOTIDE SEQUENCE</scope>
    <source>
        <strain evidence="2">CHK195-9823</strain>
    </source>
</reference>
<keyword evidence="1" id="KW-1133">Transmembrane helix</keyword>
<feature type="transmembrane region" description="Helical" evidence="1">
    <location>
        <begin position="74"/>
        <end position="92"/>
    </location>
</feature>
<organism evidence="2 3">
    <name type="scientific">Candidatus Blautia stercorigallinarum</name>
    <dbReference type="NCBI Taxonomy" id="2838501"/>
    <lineage>
        <taxon>Bacteria</taxon>
        <taxon>Bacillati</taxon>
        <taxon>Bacillota</taxon>
        <taxon>Clostridia</taxon>
        <taxon>Lachnospirales</taxon>
        <taxon>Lachnospiraceae</taxon>
        <taxon>Blautia</taxon>
    </lineage>
</organism>
<feature type="transmembrane region" description="Helical" evidence="1">
    <location>
        <begin position="98"/>
        <end position="115"/>
    </location>
</feature>
<evidence type="ECO:0000313" key="3">
    <source>
        <dbReference type="Proteomes" id="UP000886814"/>
    </source>
</evidence>
<sequence>MRKIDSRCILKILLIVLKVILAIPLAAAFILIRCIQYFLKISGTVVSFVCMLSSVVVALAALMEVVLQIQGNGPGVAAIVLTICVSGALIYVPVAGVGLVMVILEAACSWIWRFYMGNSKNWKAFYKRPDFQWSAFDSGYRGKDTEETESGSYYFKGLRTVEELDKRYGALLRIYHPDDEQEEDEITRGIVEEYQYLKQRFTENTDEKETESGMD</sequence>
<keyword evidence="1" id="KW-0812">Transmembrane</keyword>
<name>A0A9D1PB62_9FIRM</name>
<feature type="transmembrane region" description="Helical" evidence="1">
    <location>
        <begin position="45"/>
        <end position="67"/>
    </location>
</feature>